<evidence type="ECO:0000313" key="3">
    <source>
        <dbReference type="EMBL" id="EFC37329.1"/>
    </source>
</evidence>
<evidence type="ECO:0000313" key="4">
    <source>
        <dbReference type="Proteomes" id="UP000006671"/>
    </source>
</evidence>
<accession>D2W0P7</accession>
<reference evidence="3 4" key="1">
    <citation type="journal article" date="2010" name="Cell">
        <title>The genome of Naegleria gruberi illuminates early eukaryotic versatility.</title>
        <authorList>
            <person name="Fritz-Laylin L.K."/>
            <person name="Prochnik S.E."/>
            <person name="Ginger M.L."/>
            <person name="Dacks J.B."/>
            <person name="Carpenter M.L."/>
            <person name="Field M.C."/>
            <person name="Kuo A."/>
            <person name="Paredez A."/>
            <person name="Chapman J."/>
            <person name="Pham J."/>
            <person name="Shu S."/>
            <person name="Neupane R."/>
            <person name="Cipriano M."/>
            <person name="Mancuso J."/>
            <person name="Tu H."/>
            <person name="Salamov A."/>
            <person name="Lindquist E."/>
            <person name="Shapiro H."/>
            <person name="Lucas S."/>
            <person name="Grigoriev I.V."/>
            <person name="Cande W.Z."/>
            <person name="Fulton C."/>
            <person name="Rokhsar D.S."/>
            <person name="Dawson S.C."/>
        </authorList>
    </citation>
    <scope>NUCLEOTIDE SEQUENCE [LARGE SCALE GENOMIC DNA]</scope>
    <source>
        <strain evidence="3 4">NEG-M</strain>
    </source>
</reference>
<dbReference type="RefSeq" id="XP_002670073.1">
    <property type="nucleotide sequence ID" value="XM_002670027.1"/>
</dbReference>
<keyword evidence="4" id="KW-1185">Reference proteome</keyword>
<name>D2W0P7_NAEGR</name>
<dbReference type="EMBL" id="GG738919">
    <property type="protein sequence ID" value="EFC37329.1"/>
    <property type="molecule type" value="Genomic_DNA"/>
</dbReference>
<gene>
    <name evidence="3" type="ORF">NAEGRDRAFT_74935</name>
</gene>
<feature type="chain" id="PRO_5003038028" evidence="2">
    <location>
        <begin position="27"/>
        <end position="559"/>
    </location>
</feature>
<dbReference type="KEGG" id="ngr:NAEGRDRAFT_74935"/>
<organism evidence="4">
    <name type="scientific">Naegleria gruberi</name>
    <name type="common">Amoeba</name>
    <dbReference type="NCBI Taxonomy" id="5762"/>
    <lineage>
        <taxon>Eukaryota</taxon>
        <taxon>Discoba</taxon>
        <taxon>Heterolobosea</taxon>
        <taxon>Tetramitia</taxon>
        <taxon>Eutetramitia</taxon>
        <taxon>Vahlkampfiidae</taxon>
        <taxon>Naegleria</taxon>
    </lineage>
</organism>
<dbReference type="AlphaFoldDB" id="D2W0P7"/>
<keyword evidence="2" id="KW-0732">Signal</keyword>
<dbReference type="Proteomes" id="UP000006671">
    <property type="component" value="Unassembled WGS sequence"/>
</dbReference>
<dbReference type="GeneID" id="8857304"/>
<feature type="signal peptide" evidence="2">
    <location>
        <begin position="1"/>
        <end position="26"/>
    </location>
</feature>
<sequence>MHTTAVFVLFLILSVIVSFNTQGVSSLVTPKQSYFLWPNTTTGDATVFFKDGSSKPIVTLWVGYAAYDDIAGVKTSIANIISSGSIPYIQSYSFGDNGLRGNYNLSVEFDKQVAIALGSNFAFVNLETEWDVEEVLTLFQTAEGTQCLKDRVNMFRTYAPNTIVVSSPGLWKSTSSYTFFSSIDATLNARAILTHIVNIGNTTCSLKYDGSYWTSGANSLSDALVLLDDTITSDLQKMNDAWGTVSPMEWIIADSGVTSCGWGESGQATILNILVKNLDCLYKGGFRGFILRNSGPSLSERAMGINNEGMFTYTTSPSSVTVLNTGLTRARQLFVNNQTPNCVQADTVYTVTINSNSNAYWAQISVLPYSTIQNVTFTCSGISSLLATSAWSSSVFVKSLSPGCPLDSSITVTINGNAKVSMNFTVGTSATSASSSSNGGSSSGNNTNTNNGTVINPSNGNNTNTNNGTSSNNGTVITPTTSTVKPTTSTVVPKTSSTNSGSSSSNSTTNPTSSGNSNRNGTVISSANSFKSSTSALFTLCLLSFLFLLDFSKLICVNN</sequence>
<proteinExistence type="predicted"/>
<protein>
    <submittedName>
        <fullName evidence="3">Predicted protein</fullName>
    </submittedName>
</protein>
<evidence type="ECO:0000256" key="2">
    <source>
        <dbReference type="SAM" id="SignalP"/>
    </source>
</evidence>
<evidence type="ECO:0000256" key="1">
    <source>
        <dbReference type="SAM" id="MobiDB-lite"/>
    </source>
</evidence>
<dbReference type="VEuPathDB" id="AmoebaDB:NAEGRDRAFT_74935"/>
<dbReference type="InParanoid" id="D2W0P7"/>
<feature type="region of interest" description="Disordered" evidence="1">
    <location>
        <begin position="429"/>
        <end position="520"/>
    </location>
</feature>